<dbReference type="Proteomes" id="UP001239782">
    <property type="component" value="Chromosome"/>
</dbReference>
<dbReference type="KEGG" id="plei:Q9312_01550"/>
<protein>
    <submittedName>
        <fullName evidence="1">Uncharacterized protein</fullName>
    </submittedName>
</protein>
<dbReference type="EMBL" id="CP133548">
    <property type="protein sequence ID" value="WMS87623.1"/>
    <property type="molecule type" value="Genomic_DNA"/>
</dbReference>
<dbReference type="PROSITE" id="PS51257">
    <property type="entry name" value="PROKAR_LIPOPROTEIN"/>
    <property type="match status" value="1"/>
</dbReference>
<evidence type="ECO:0000313" key="1">
    <source>
        <dbReference type="EMBL" id="WMS87623.1"/>
    </source>
</evidence>
<reference evidence="1 2" key="1">
    <citation type="submission" date="2023-08" db="EMBL/GenBank/DDBJ databases">
        <title>Pleionea litopenaei sp. nov., isolated from stomach of juvenile Litopenaeus vannamei.</title>
        <authorList>
            <person name="Rho A.M."/>
            <person name="Hwang C.Y."/>
        </authorList>
    </citation>
    <scope>NUCLEOTIDE SEQUENCE [LARGE SCALE GENOMIC DNA]</scope>
    <source>
        <strain evidence="1 2">HL-JVS1</strain>
    </source>
</reference>
<accession>A0AA51X6Y6</accession>
<organism evidence="1 2">
    <name type="scientific">Pleionea litopenaei</name>
    <dbReference type="NCBI Taxonomy" id="3070815"/>
    <lineage>
        <taxon>Bacteria</taxon>
        <taxon>Pseudomonadati</taxon>
        <taxon>Pseudomonadota</taxon>
        <taxon>Gammaproteobacteria</taxon>
        <taxon>Oceanospirillales</taxon>
        <taxon>Pleioneaceae</taxon>
        <taxon>Pleionea</taxon>
    </lineage>
</organism>
<dbReference type="AlphaFoldDB" id="A0AA51X6Y6"/>
<name>A0AA51X6Y6_9GAMM</name>
<sequence length="97" mass="11033">MKYLVLAFVVLGLSSCDEASAEKFGFLMGLENALTERCAGNERCIRIIEEKIEKCMDASDWRRVLNDSENVEEIKRFYSSMNQCLEEGEDAPVFPAQ</sequence>
<proteinExistence type="predicted"/>
<evidence type="ECO:0000313" key="2">
    <source>
        <dbReference type="Proteomes" id="UP001239782"/>
    </source>
</evidence>
<keyword evidence="2" id="KW-1185">Reference proteome</keyword>
<gene>
    <name evidence="1" type="ORF">Q9312_01550</name>
</gene>
<dbReference type="RefSeq" id="WP_309202763.1">
    <property type="nucleotide sequence ID" value="NZ_CP133548.1"/>
</dbReference>